<evidence type="ECO:0000256" key="1">
    <source>
        <dbReference type="SAM" id="Phobius"/>
    </source>
</evidence>
<gene>
    <name evidence="2" type="ORF">BT96DRAFT_210357</name>
</gene>
<dbReference type="AlphaFoldDB" id="A0A6A4H9P9"/>
<organism evidence="2 3">
    <name type="scientific">Gymnopus androsaceus JB14</name>
    <dbReference type="NCBI Taxonomy" id="1447944"/>
    <lineage>
        <taxon>Eukaryota</taxon>
        <taxon>Fungi</taxon>
        <taxon>Dikarya</taxon>
        <taxon>Basidiomycota</taxon>
        <taxon>Agaricomycotina</taxon>
        <taxon>Agaricomycetes</taxon>
        <taxon>Agaricomycetidae</taxon>
        <taxon>Agaricales</taxon>
        <taxon>Marasmiineae</taxon>
        <taxon>Omphalotaceae</taxon>
        <taxon>Gymnopus</taxon>
    </lineage>
</organism>
<keyword evidence="1" id="KW-0812">Transmembrane</keyword>
<accession>A0A6A4H9P9</accession>
<sequence length="68" mass="7312">MTNAKCAASKCNFEFQSNTTKELSTVNVTAVLAFLQMLLSLGPAFELKTNFGGRKTLLIATGLAEKNL</sequence>
<dbReference type="Proteomes" id="UP000799118">
    <property type="component" value="Unassembled WGS sequence"/>
</dbReference>
<reference evidence="2" key="1">
    <citation type="journal article" date="2019" name="Environ. Microbiol.">
        <title>Fungal ecological strategies reflected in gene transcription - a case study of two litter decomposers.</title>
        <authorList>
            <person name="Barbi F."/>
            <person name="Kohler A."/>
            <person name="Barry K."/>
            <person name="Baskaran P."/>
            <person name="Daum C."/>
            <person name="Fauchery L."/>
            <person name="Ihrmark K."/>
            <person name="Kuo A."/>
            <person name="LaButti K."/>
            <person name="Lipzen A."/>
            <person name="Morin E."/>
            <person name="Grigoriev I.V."/>
            <person name="Henrissat B."/>
            <person name="Lindahl B."/>
            <person name="Martin F."/>
        </authorList>
    </citation>
    <scope>NUCLEOTIDE SEQUENCE</scope>
    <source>
        <strain evidence="2">JB14</strain>
    </source>
</reference>
<feature type="transmembrane region" description="Helical" evidence="1">
    <location>
        <begin position="26"/>
        <end position="45"/>
    </location>
</feature>
<dbReference type="EMBL" id="ML769562">
    <property type="protein sequence ID" value="KAE9393895.1"/>
    <property type="molecule type" value="Genomic_DNA"/>
</dbReference>
<keyword evidence="3" id="KW-1185">Reference proteome</keyword>
<name>A0A6A4H9P9_9AGAR</name>
<keyword evidence="1" id="KW-1133">Transmembrane helix</keyword>
<keyword evidence="1" id="KW-0472">Membrane</keyword>
<proteinExistence type="predicted"/>
<evidence type="ECO:0000313" key="2">
    <source>
        <dbReference type="EMBL" id="KAE9393895.1"/>
    </source>
</evidence>
<evidence type="ECO:0000313" key="3">
    <source>
        <dbReference type="Proteomes" id="UP000799118"/>
    </source>
</evidence>
<protein>
    <submittedName>
        <fullName evidence="2">Uncharacterized protein</fullName>
    </submittedName>
</protein>